<dbReference type="InterPro" id="IPR012495">
    <property type="entry name" value="TadE-like_dom"/>
</dbReference>
<comment type="caution">
    <text evidence="3">The sequence shown here is derived from an EMBL/GenBank/DDBJ whole genome shotgun (WGS) entry which is preliminary data.</text>
</comment>
<protein>
    <recommendedName>
        <fullName evidence="2">TadE-like domain-containing protein</fullName>
    </recommendedName>
</protein>
<evidence type="ECO:0000256" key="1">
    <source>
        <dbReference type="SAM" id="Phobius"/>
    </source>
</evidence>
<sequence length="150" mass="15384">MKRKSQRGAATVELALVLPLLLALIFGIVQFGWLINNYLVLTNAASLGAHQLAAERGYAAPYSDTTAAIRSQTGALNGTLTISVSVGGTSCTSDSTCAAALGTTTQAPSAGTQAKVQLGYTFVPVFGGSLDNLKSIMPTSLSATMSELVQ</sequence>
<gene>
    <name evidence="3" type="ORF">HHL14_16945</name>
</gene>
<keyword evidence="4" id="KW-1185">Reference proteome</keyword>
<dbReference type="RefSeq" id="WP_169498770.1">
    <property type="nucleotide sequence ID" value="NZ_JABBFZ010000009.1"/>
</dbReference>
<dbReference type="EMBL" id="JABBFZ010000009">
    <property type="protein sequence ID" value="NML32518.1"/>
    <property type="molecule type" value="Genomic_DNA"/>
</dbReference>
<keyword evidence="1" id="KW-0812">Transmembrane</keyword>
<keyword evidence="1" id="KW-0472">Membrane</keyword>
<dbReference type="AlphaFoldDB" id="A0A7X9X6Q0"/>
<evidence type="ECO:0000259" key="2">
    <source>
        <dbReference type="Pfam" id="PF07811"/>
    </source>
</evidence>
<accession>A0A7X9X6Q0</accession>
<reference evidence="3 4" key="1">
    <citation type="submission" date="2020-04" db="EMBL/GenBank/DDBJ databases">
        <title>Paraburkholderia sp. G-4-1-8 isolated from soil.</title>
        <authorList>
            <person name="Dahal R.H."/>
        </authorList>
    </citation>
    <scope>NUCLEOTIDE SEQUENCE [LARGE SCALE GENOMIC DNA]</scope>
    <source>
        <strain evidence="3 4">G-4-1-8</strain>
    </source>
</reference>
<evidence type="ECO:0000313" key="4">
    <source>
        <dbReference type="Proteomes" id="UP000583127"/>
    </source>
</evidence>
<evidence type="ECO:0000313" key="3">
    <source>
        <dbReference type="EMBL" id="NML32518.1"/>
    </source>
</evidence>
<dbReference type="Pfam" id="PF07811">
    <property type="entry name" value="TadE"/>
    <property type="match status" value="1"/>
</dbReference>
<keyword evidence="1" id="KW-1133">Transmembrane helix</keyword>
<name>A0A7X9X6Q0_9BURK</name>
<organism evidence="3 4">
    <name type="scientific">Paraburkholderia antibiotica</name>
    <dbReference type="NCBI Taxonomy" id="2728839"/>
    <lineage>
        <taxon>Bacteria</taxon>
        <taxon>Pseudomonadati</taxon>
        <taxon>Pseudomonadota</taxon>
        <taxon>Betaproteobacteria</taxon>
        <taxon>Burkholderiales</taxon>
        <taxon>Burkholderiaceae</taxon>
        <taxon>Paraburkholderia</taxon>
    </lineage>
</organism>
<proteinExistence type="predicted"/>
<feature type="domain" description="TadE-like" evidence="2">
    <location>
        <begin position="8"/>
        <end position="49"/>
    </location>
</feature>
<dbReference type="Proteomes" id="UP000583127">
    <property type="component" value="Unassembled WGS sequence"/>
</dbReference>
<feature type="transmembrane region" description="Helical" evidence="1">
    <location>
        <begin position="12"/>
        <end position="35"/>
    </location>
</feature>